<organism evidence="3">
    <name type="scientific">Cryptomonas curvata</name>
    <dbReference type="NCBI Taxonomy" id="233186"/>
    <lineage>
        <taxon>Eukaryota</taxon>
        <taxon>Cryptophyceae</taxon>
        <taxon>Cryptomonadales</taxon>
        <taxon>Cryptomonadaceae</taxon>
        <taxon>Cryptomonas</taxon>
    </lineage>
</organism>
<sequence length="261" mass="28395">MNQIFLKVVNPVVFIVLNFCIHVNIAQPPAAGHYRAGSISWRKLEGNTVEFEVQSEWRKSYTGLLKGGIPAYGNMSINDLITVGGAEPPTLLFGDGSKIEIMSFYVTSFSVSEDWFRGVRRYNHTYKTPNRGWTTNPDGTIVQGAPWDATFAGCCRINATENDPDSPFSLQASLDLVQSSGSVFFQSPSRFTLHGTSGGDDRCLIPGQLFLQPQTVCFRIHAATAGCGAPLPPSSLSLSLSLGAALVHRPKPTGLETDRIR</sequence>
<dbReference type="InterPro" id="IPR056844">
    <property type="entry name" value="SibA-E_N"/>
</dbReference>
<dbReference type="EMBL" id="HBEZ01014319">
    <property type="protein sequence ID" value="CAD8630244.1"/>
    <property type="molecule type" value="Transcribed_RNA"/>
</dbReference>
<name>A0A7S0M3A7_9CRYP</name>
<reference evidence="3" key="1">
    <citation type="submission" date="2021-01" db="EMBL/GenBank/DDBJ databases">
        <authorList>
            <person name="Corre E."/>
            <person name="Pelletier E."/>
            <person name="Niang G."/>
            <person name="Scheremetjew M."/>
            <person name="Finn R."/>
            <person name="Kale V."/>
            <person name="Holt S."/>
            <person name="Cochrane G."/>
            <person name="Meng A."/>
            <person name="Brown T."/>
            <person name="Cohen L."/>
        </authorList>
    </citation>
    <scope>NUCLEOTIDE SEQUENCE</scope>
    <source>
        <strain evidence="3">CCAP979/52</strain>
    </source>
</reference>
<evidence type="ECO:0000259" key="2">
    <source>
        <dbReference type="Pfam" id="PF24907"/>
    </source>
</evidence>
<gene>
    <name evidence="3" type="ORF">CCUR1050_LOCUS7923</name>
</gene>
<evidence type="ECO:0000313" key="3">
    <source>
        <dbReference type="EMBL" id="CAD8630244.1"/>
    </source>
</evidence>
<feature type="domain" description="Integrin beta-like protein A-E N-terminal" evidence="2">
    <location>
        <begin position="35"/>
        <end position="174"/>
    </location>
</feature>
<dbReference type="Pfam" id="PF24907">
    <property type="entry name" value="SIBA-E_N"/>
    <property type="match status" value="1"/>
</dbReference>
<protein>
    <recommendedName>
        <fullName evidence="2">Integrin beta-like protein A-E N-terminal domain-containing protein</fullName>
    </recommendedName>
</protein>
<feature type="chain" id="PRO_5030739670" description="Integrin beta-like protein A-E N-terminal domain-containing protein" evidence="1">
    <location>
        <begin position="27"/>
        <end position="261"/>
    </location>
</feature>
<dbReference type="AlphaFoldDB" id="A0A7S0M3A7"/>
<keyword evidence="1" id="KW-0732">Signal</keyword>
<proteinExistence type="predicted"/>
<accession>A0A7S0M3A7</accession>
<evidence type="ECO:0000256" key="1">
    <source>
        <dbReference type="SAM" id="SignalP"/>
    </source>
</evidence>
<feature type="signal peptide" evidence="1">
    <location>
        <begin position="1"/>
        <end position="26"/>
    </location>
</feature>